<dbReference type="SUPFAM" id="SSF51735">
    <property type="entry name" value="NAD(P)-binding Rossmann-fold domains"/>
    <property type="match status" value="1"/>
</dbReference>
<dbReference type="EMBL" id="KQ947421">
    <property type="protein sequence ID" value="KUJ13967.1"/>
    <property type="molecule type" value="Genomic_DNA"/>
</dbReference>
<evidence type="ECO:0000256" key="3">
    <source>
        <dbReference type="ARBA" id="ARBA00023002"/>
    </source>
</evidence>
<dbReference type="PROSITE" id="PS00061">
    <property type="entry name" value="ADH_SHORT"/>
    <property type="match status" value="1"/>
</dbReference>
<accession>A0A194X2A9</accession>
<evidence type="ECO:0000256" key="2">
    <source>
        <dbReference type="ARBA" id="ARBA00022857"/>
    </source>
</evidence>
<sequence length="266" mass="29389">MAFPYKHVVLIGATSGVGKGMAESLVESGVKVTAVGRRQDRLNEFVNKYGKDKADGAVFDIAEYQKAQQFAADIMEKSRDIDCLFLNAGIQRNWDLAELENIDLEEFNSEMTINYTSFVALVQAFLPYLKNQKPASIIFTGSNIAIVPASTLPNYSASKTALNVFTLCLREQLKVAGSHVKVIEISGPPVQTELHDYMGAETGRKMGMPLEDFTKLVMDGFYAGHDQIVIGSILDPTTFNEIVNKRRTAFEKLAEIIRVATKTHKG</sequence>
<name>A0A194X2A9_MOLSC</name>
<dbReference type="GO" id="GO:0016491">
    <property type="term" value="F:oxidoreductase activity"/>
    <property type="evidence" value="ECO:0007669"/>
    <property type="project" value="UniProtKB-KW"/>
</dbReference>
<dbReference type="GeneID" id="28815122"/>
<dbReference type="InterPro" id="IPR020904">
    <property type="entry name" value="Sc_DH/Rdtase_CS"/>
</dbReference>
<dbReference type="PANTHER" id="PTHR43669">
    <property type="entry name" value="5-KETO-D-GLUCONATE 5-REDUCTASE"/>
    <property type="match status" value="1"/>
</dbReference>
<evidence type="ECO:0000313" key="4">
    <source>
        <dbReference type="EMBL" id="KUJ13967.1"/>
    </source>
</evidence>
<gene>
    <name evidence="4" type="ORF">LY89DRAFT_151413</name>
</gene>
<organism evidence="4 5">
    <name type="scientific">Mollisia scopiformis</name>
    <name type="common">Conifer needle endophyte fungus</name>
    <name type="synonym">Phialocephala scopiformis</name>
    <dbReference type="NCBI Taxonomy" id="149040"/>
    <lineage>
        <taxon>Eukaryota</taxon>
        <taxon>Fungi</taxon>
        <taxon>Dikarya</taxon>
        <taxon>Ascomycota</taxon>
        <taxon>Pezizomycotina</taxon>
        <taxon>Leotiomycetes</taxon>
        <taxon>Helotiales</taxon>
        <taxon>Mollisiaceae</taxon>
        <taxon>Mollisia</taxon>
    </lineage>
</organism>
<dbReference type="PANTHER" id="PTHR43669:SF15">
    <property type="entry name" value="OXIDOREDUCTASE, SHORT-CHAIN DEHYDROGENASE_REDUCTASE FAMILY (AFU_ORTHOLOGUE AFUA_1G01330)"/>
    <property type="match status" value="1"/>
</dbReference>
<dbReference type="InterPro" id="IPR002347">
    <property type="entry name" value="SDR_fam"/>
</dbReference>
<evidence type="ECO:0000256" key="1">
    <source>
        <dbReference type="ARBA" id="ARBA00006484"/>
    </source>
</evidence>
<dbReference type="RefSeq" id="XP_018068322.1">
    <property type="nucleotide sequence ID" value="XM_018205396.1"/>
</dbReference>
<dbReference type="AlphaFoldDB" id="A0A194X2A9"/>
<keyword evidence="3" id="KW-0560">Oxidoreductase</keyword>
<dbReference type="PRINTS" id="PR00081">
    <property type="entry name" value="GDHRDH"/>
</dbReference>
<keyword evidence="2" id="KW-0521">NADP</keyword>
<reference evidence="4 5" key="1">
    <citation type="submission" date="2015-10" db="EMBL/GenBank/DDBJ databases">
        <title>Full genome of DAOMC 229536 Phialocephala scopiformis, a fungal endophyte of spruce producing the potent anti-insectan compound rugulosin.</title>
        <authorList>
            <consortium name="DOE Joint Genome Institute"/>
            <person name="Walker A.K."/>
            <person name="Frasz S.L."/>
            <person name="Seifert K.A."/>
            <person name="Miller J.D."/>
            <person name="Mondo S.J."/>
            <person name="Labutti K."/>
            <person name="Lipzen A."/>
            <person name="Dockter R."/>
            <person name="Kennedy M."/>
            <person name="Grigoriev I.V."/>
            <person name="Spatafora J.W."/>
        </authorList>
    </citation>
    <scope>NUCLEOTIDE SEQUENCE [LARGE SCALE GENOMIC DNA]</scope>
    <source>
        <strain evidence="4 5">CBS 120377</strain>
    </source>
</reference>
<dbReference type="Pfam" id="PF00106">
    <property type="entry name" value="adh_short"/>
    <property type="match status" value="1"/>
</dbReference>
<dbReference type="KEGG" id="psco:LY89DRAFT_151413"/>
<dbReference type="Gene3D" id="3.40.50.720">
    <property type="entry name" value="NAD(P)-binding Rossmann-like Domain"/>
    <property type="match status" value="1"/>
</dbReference>
<proteinExistence type="inferred from homology"/>
<comment type="similarity">
    <text evidence="1">Belongs to the short-chain dehydrogenases/reductases (SDR) family.</text>
</comment>
<keyword evidence="5" id="KW-1185">Reference proteome</keyword>
<dbReference type="Proteomes" id="UP000070700">
    <property type="component" value="Unassembled WGS sequence"/>
</dbReference>
<dbReference type="InParanoid" id="A0A194X2A9"/>
<protein>
    <submittedName>
        <fullName evidence="4">Oxidoreductase</fullName>
    </submittedName>
</protein>
<evidence type="ECO:0000313" key="5">
    <source>
        <dbReference type="Proteomes" id="UP000070700"/>
    </source>
</evidence>
<dbReference type="InterPro" id="IPR036291">
    <property type="entry name" value="NAD(P)-bd_dom_sf"/>
</dbReference>
<dbReference type="OrthoDB" id="37659at2759"/>